<reference evidence="3 4" key="1">
    <citation type="submission" date="2017-10" db="EMBL/GenBank/DDBJ databases">
        <title>Draft genome sequence of cellulolytic Actinomyces sp CtC72 isolated from cattle rumen fluid.</title>
        <authorList>
            <person name="Joshi A.J."/>
            <person name="Vasudevan G."/>
            <person name="Lanjekar V.B."/>
            <person name="Hivarkar S."/>
            <person name="Engineer A."/>
            <person name="Pore S.D."/>
            <person name="Dhakephalkar P.K."/>
            <person name="Dagar S."/>
        </authorList>
    </citation>
    <scope>NUCLEOTIDE SEQUENCE [LARGE SCALE GENOMIC DNA]</scope>
    <source>
        <strain evidence="4">CtC72</strain>
    </source>
</reference>
<keyword evidence="4" id="KW-1185">Reference proteome</keyword>
<evidence type="ECO:0000313" key="4">
    <source>
        <dbReference type="Proteomes" id="UP000194577"/>
    </source>
</evidence>
<keyword evidence="1" id="KW-0812">Transmembrane</keyword>
<gene>
    <name evidence="3" type="ORF">BW737_008935</name>
</gene>
<keyword evidence="1" id="KW-1133">Transmembrane helix</keyword>
<protein>
    <submittedName>
        <fullName evidence="3">Phage tail tape measure protein</fullName>
    </submittedName>
</protein>
<sequence>MAGEASIAQAYLSILPSMAGSQGKIASEMTAALSGTGSVADKAGQAAGGALGGGLLASAKRMLAPAAVAAAVAGVGTGLYNIGKTFDDMTETIRVGTGATGQSLDGLVDVAKQVGSQVPVNFEQIGPVVADLNTRLGLSGDTLTTVASQYLEAGRILGQDVDIQSTTAAFTAFGIEGANVEQAMDSLFQTSQATGVGMNELASAAQSSAPAMQNLGFSFEETIALVGSLDKAGLNSTQTLSAMSRGLVTLAKDGEEPQEAFRRVTGEIQDLITAGDTAGAIDLASGIFGTKAANQFVGAVQSGTLALDDLVGATGATSDTILGVGADTMDFAEQWQLVKNNAQLALEPLGSAVFSMLSDALAGMVEPMQAVASWMQEHPALTQALVVALGALAVGLGVAAAAQWVMNSALLASPITWIIVGIAALIAAIVAVVANWDSVTAWIQSTGAAFLAWWNGLWDSIGAWISKTWDNIKTWVGQKWQAAIDKVKGLGTAFSTWWSNLWKTVSTFLSNAWNGIINWVRGIPGRFIAAIASLAGSLRTTMTNATNGAKTAVTSGFNAVVSWVRGIPSRIVSALGNTGQLLVNAGKNIINGFLNGLKNAFAGVKNFVSGIGSWIASHKGPESYDRRLLVPAGGWIMSGLEQGLRAEIPSLRRTMDDITDEIQVGAQISVSSSDNNTWALGTSSYANGSGPTVVLNQYNPVAAPDSKIRDDVAAGIRLAATI</sequence>
<proteinExistence type="predicted"/>
<dbReference type="EMBL" id="MTPX02000042">
    <property type="protein sequence ID" value="PHP52596.1"/>
    <property type="molecule type" value="Genomic_DNA"/>
</dbReference>
<evidence type="ECO:0000259" key="2">
    <source>
        <dbReference type="Pfam" id="PF10145"/>
    </source>
</evidence>
<comment type="caution">
    <text evidence="3">The sequence shown here is derived from an EMBL/GenBank/DDBJ whole genome shotgun (WGS) entry which is preliminary data.</text>
</comment>
<organism evidence="3 4">
    <name type="scientific">Actinomyces ruminis</name>
    <dbReference type="NCBI Taxonomy" id="1937003"/>
    <lineage>
        <taxon>Bacteria</taxon>
        <taxon>Bacillati</taxon>
        <taxon>Actinomycetota</taxon>
        <taxon>Actinomycetes</taxon>
        <taxon>Actinomycetales</taxon>
        <taxon>Actinomycetaceae</taxon>
        <taxon>Actinomyces</taxon>
    </lineage>
</organism>
<evidence type="ECO:0000313" key="3">
    <source>
        <dbReference type="EMBL" id="PHP52596.1"/>
    </source>
</evidence>
<dbReference type="InterPro" id="IPR010090">
    <property type="entry name" value="Phage_tape_meas"/>
</dbReference>
<feature type="transmembrane region" description="Helical" evidence="1">
    <location>
        <begin position="417"/>
        <end position="436"/>
    </location>
</feature>
<dbReference type="Pfam" id="PF10145">
    <property type="entry name" value="PhageMin_Tail"/>
    <property type="match status" value="1"/>
</dbReference>
<dbReference type="NCBIfam" id="TIGR01760">
    <property type="entry name" value="tape_meas_TP901"/>
    <property type="match status" value="1"/>
</dbReference>
<dbReference type="Proteomes" id="UP000194577">
    <property type="component" value="Unassembled WGS sequence"/>
</dbReference>
<name>A0ABX4MAZ2_9ACTO</name>
<accession>A0ABX4MAZ2</accession>
<feature type="domain" description="Phage tail tape measure protein" evidence="2">
    <location>
        <begin position="110"/>
        <end position="315"/>
    </location>
</feature>
<evidence type="ECO:0000256" key="1">
    <source>
        <dbReference type="SAM" id="Phobius"/>
    </source>
</evidence>
<dbReference type="RefSeq" id="WP_086614189.1">
    <property type="nucleotide sequence ID" value="NZ_MTPX02000042.1"/>
</dbReference>
<feature type="transmembrane region" description="Helical" evidence="1">
    <location>
        <begin position="384"/>
        <end position="405"/>
    </location>
</feature>
<keyword evidence="1" id="KW-0472">Membrane</keyword>